<proteinExistence type="predicted"/>
<feature type="compositionally biased region" description="Basic residues" evidence="1">
    <location>
        <begin position="680"/>
        <end position="701"/>
    </location>
</feature>
<feature type="compositionally biased region" description="Low complexity" evidence="1">
    <location>
        <begin position="666"/>
        <end position="679"/>
    </location>
</feature>
<gene>
    <name evidence="2" type="ORF">Sylvanvirus30_6</name>
</gene>
<reference evidence="2" key="1">
    <citation type="submission" date="2018-10" db="EMBL/GenBank/DDBJ databases">
        <title>Hidden diversity of soil giant viruses.</title>
        <authorList>
            <person name="Schulz F."/>
            <person name="Alteio L."/>
            <person name="Goudeau D."/>
            <person name="Ryan E.M."/>
            <person name="Malmstrom R.R."/>
            <person name="Blanchard J."/>
            <person name="Woyke T."/>
        </authorList>
    </citation>
    <scope>NUCLEOTIDE SEQUENCE</scope>
    <source>
        <strain evidence="2">SYV1</strain>
    </source>
</reference>
<sequence length="701" mass="78390">MNYRGMPSVLSGEEENEYRRWVASRRLETLTPPVVPPRNSIQPRGTLPIYTPSNEAKNEILRETASPGLEVLKQLLQQNGIDPNAMAQVLSSSTAAIAGSAAFWAALKGNDPLSPQAQWKPNDFDIWIPSDPTQWSEAVEAFHPLLIQSGYRKTNVHTPAQAQGDYRRLRKWVDKIYTYTKGPLSRRRMSLVGVNQEYQEPATTPENMSIQIMTVKNQGSATREQTLLNVIQSFDLQLCEYWWTGDDHIKSTNDQLPVSVLPGPGASQQTIFEWLRTFQRAIKYKGRGFTLEWVPFMLGAMKSASGFFQPNRSYSGRRTRRGGSFTVGFSNVLARMNEVVSTEGSSTLQFVFIDPDAASHVEIRMHHPDIPFNLLGIEDTQNGELAVNYVVNIGDLPNTGPQPIRGRHRSFLQGPQEPFVLPFSLPVERTLENTSSATYTLPSNWRTEAAERMTLNANQRVPIQQGHCFDFVNITEEVIELYLEEDRAQNLVLLSPPTSSGDVLANASCTTREQIQRWRSERTNVTLPCAGPEGRFPVDTNLQFVRIELREFPVHVPLVDVDAVLNNADQLYQVTATDLQIPTTASLDTVLGGSYVSADHCQAGSSKRIYRLHPVEFVNEQGTGRIPSSSNSNTPTIPYIPSLSSTVPLSNPVLNTNSFLTPSPSPASSPVVVLPPSSRSRNRNRSRSRLRSNSRSRQFRW</sequence>
<accession>A0A3G5AJV2</accession>
<feature type="region of interest" description="Disordered" evidence="1">
    <location>
        <begin position="660"/>
        <end position="701"/>
    </location>
</feature>
<dbReference type="EMBL" id="MK072536">
    <property type="protein sequence ID" value="AYV87164.1"/>
    <property type="molecule type" value="Genomic_DNA"/>
</dbReference>
<organism evidence="2">
    <name type="scientific">Sylvanvirus sp</name>
    <dbReference type="NCBI Taxonomy" id="2487774"/>
    <lineage>
        <taxon>Viruses</taxon>
    </lineage>
</organism>
<protein>
    <submittedName>
        <fullName evidence="2">Uncharacterized protein</fullName>
    </submittedName>
</protein>
<name>A0A3G5AJV2_9VIRU</name>
<evidence type="ECO:0000256" key="1">
    <source>
        <dbReference type="SAM" id="MobiDB-lite"/>
    </source>
</evidence>
<evidence type="ECO:0000313" key="2">
    <source>
        <dbReference type="EMBL" id="AYV87164.1"/>
    </source>
</evidence>